<evidence type="ECO:0000256" key="6">
    <source>
        <dbReference type="ARBA" id="ARBA00023136"/>
    </source>
</evidence>
<evidence type="ECO:0000256" key="4">
    <source>
        <dbReference type="ARBA" id="ARBA00022692"/>
    </source>
</evidence>
<dbReference type="SUPFAM" id="SSF49464">
    <property type="entry name" value="Carboxypeptidase regulatory domain-like"/>
    <property type="match status" value="1"/>
</dbReference>
<reference evidence="10" key="1">
    <citation type="submission" date="2016-11" db="EMBL/GenBank/DDBJ databases">
        <authorList>
            <person name="Varghese N."/>
            <person name="Submissions S."/>
        </authorList>
    </citation>
    <scope>NUCLEOTIDE SEQUENCE [LARGE SCALE GENOMIC DNA]</scope>
    <source>
        <strain evidence="10">DSM 100572</strain>
    </source>
</reference>
<dbReference type="EMBL" id="FQXQ01000003">
    <property type="protein sequence ID" value="SHH73705.1"/>
    <property type="molecule type" value="Genomic_DNA"/>
</dbReference>
<evidence type="ECO:0000313" key="10">
    <source>
        <dbReference type="Proteomes" id="UP000184109"/>
    </source>
</evidence>
<dbReference type="AlphaFoldDB" id="A0A1M5VEV8"/>
<evidence type="ECO:0000256" key="5">
    <source>
        <dbReference type="ARBA" id="ARBA00022729"/>
    </source>
</evidence>
<keyword evidence="4" id="KW-0812">Transmembrane</keyword>
<dbReference type="RefSeq" id="WP_073120557.1">
    <property type="nucleotide sequence ID" value="NZ_BMEN01000003.1"/>
</dbReference>
<keyword evidence="10" id="KW-1185">Reference proteome</keyword>
<dbReference type="GO" id="GO:0009279">
    <property type="term" value="C:cell outer membrane"/>
    <property type="evidence" value="ECO:0007669"/>
    <property type="project" value="UniProtKB-SubCell"/>
</dbReference>
<organism evidence="9 10">
    <name type="scientific">Wenyingzhuangia marina</name>
    <dbReference type="NCBI Taxonomy" id="1195760"/>
    <lineage>
        <taxon>Bacteria</taxon>
        <taxon>Pseudomonadati</taxon>
        <taxon>Bacteroidota</taxon>
        <taxon>Flavobacteriia</taxon>
        <taxon>Flavobacteriales</taxon>
        <taxon>Flavobacteriaceae</taxon>
        <taxon>Wenyingzhuangia</taxon>
    </lineage>
</organism>
<feature type="domain" description="TonB-dependent receptor plug" evidence="8">
    <location>
        <begin position="119"/>
        <end position="223"/>
    </location>
</feature>
<evidence type="ECO:0000256" key="1">
    <source>
        <dbReference type="ARBA" id="ARBA00004571"/>
    </source>
</evidence>
<keyword evidence="5" id="KW-0732">Signal</keyword>
<keyword evidence="2" id="KW-0813">Transport</keyword>
<comment type="subcellular location">
    <subcellularLocation>
        <location evidence="1">Cell outer membrane</location>
        <topology evidence="1">Multi-pass membrane protein</topology>
    </subcellularLocation>
</comment>
<keyword evidence="3" id="KW-1134">Transmembrane beta strand</keyword>
<dbReference type="GO" id="GO:0044718">
    <property type="term" value="P:siderophore transmembrane transport"/>
    <property type="evidence" value="ECO:0007669"/>
    <property type="project" value="TreeGrafter"/>
</dbReference>
<dbReference type="Gene3D" id="2.40.170.20">
    <property type="entry name" value="TonB-dependent receptor, beta-barrel domain"/>
    <property type="match status" value="1"/>
</dbReference>
<evidence type="ECO:0000256" key="7">
    <source>
        <dbReference type="ARBA" id="ARBA00023237"/>
    </source>
</evidence>
<keyword evidence="7" id="KW-0998">Cell outer membrane</keyword>
<dbReference type="Pfam" id="PF13715">
    <property type="entry name" value="CarbopepD_reg_2"/>
    <property type="match status" value="1"/>
</dbReference>
<keyword evidence="6" id="KW-0472">Membrane</keyword>
<dbReference type="OrthoDB" id="9795928at2"/>
<dbReference type="Gene3D" id="2.170.130.10">
    <property type="entry name" value="TonB-dependent receptor, plug domain"/>
    <property type="match status" value="1"/>
</dbReference>
<dbReference type="PANTHER" id="PTHR30069:SF29">
    <property type="entry name" value="HEMOGLOBIN AND HEMOGLOBIN-HAPTOGLOBIN-BINDING PROTEIN 1-RELATED"/>
    <property type="match status" value="1"/>
</dbReference>
<dbReference type="STRING" id="1195760.SAMN05444281_1745"/>
<dbReference type="Pfam" id="PF07715">
    <property type="entry name" value="Plug"/>
    <property type="match status" value="1"/>
</dbReference>
<protein>
    <submittedName>
        <fullName evidence="9">Iron complex outermembrane recepter protein</fullName>
    </submittedName>
</protein>
<dbReference type="InterPro" id="IPR037066">
    <property type="entry name" value="Plug_dom_sf"/>
</dbReference>
<dbReference type="PANTHER" id="PTHR30069">
    <property type="entry name" value="TONB-DEPENDENT OUTER MEMBRANE RECEPTOR"/>
    <property type="match status" value="1"/>
</dbReference>
<dbReference type="GO" id="GO:0015344">
    <property type="term" value="F:siderophore uptake transmembrane transporter activity"/>
    <property type="evidence" value="ECO:0007669"/>
    <property type="project" value="TreeGrafter"/>
</dbReference>
<proteinExistence type="predicted"/>
<dbReference type="InterPro" id="IPR039426">
    <property type="entry name" value="TonB-dep_rcpt-like"/>
</dbReference>
<dbReference type="Gene3D" id="2.60.40.1120">
    <property type="entry name" value="Carboxypeptidase-like, regulatory domain"/>
    <property type="match status" value="1"/>
</dbReference>
<name>A0A1M5VEV8_9FLAO</name>
<dbReference type="InterPro" id="IPR012910">
    <property type="entry name" value="Plug_dom"/>
</dbReference>
<evidence type="ECO:0000259" key="8">
    <source>
        <dbReference type="Pfam" id="PF07715"/>
    </source>
</evidence>
<evidence type="ECO:0000256" key="2">
    <source>
        <dbReference type="ARBA" id="ARBA00022448"/>
    </source>
</evidence>
<dbReference type="InterPro" id="IPR036942">
    <property type="entry name" value="Beta-barrel_TonB_sf"/>
</dbReference>
<dbReference type="InterPro" id="IPR008969">
    <property type="entry name" value="CarboxyPept-like_regulatory"/>
</dbReference>
<dbReference type="SUPFAM" id="SSF56935">
    <property type="entry name" value="Porins"/>
    <property type="match status" value="1"/>
</dbReference>
<sequence>MRIKNYTLFVILLIINIITTNAQKCNYSLSGVVIDSSNDKPIVGASIYLEGLNKGTISDFDGNFKIDSICEGNYHLDITHIGCENNQQFLEIHDNTKLRIVMNHFVQMLDGVHLLGHKAENTTQAAQNISSTNIQNNANENLSNLLGSLTGVSTLKNGSGIAKPVIHGMYGNRVTILNNGIVQNGQQWGNDHSPEIDPLIANNIKVIKGVGTLEYQGSTLGAVVLVTPKDISKDPHLHGATNYFFESNGLGNGLNLTLEKGAKSIAWKINGTLKKYGDRKTANYYLNNTGNNEANLAVQLRKQFSENWETKIYASTFNSELGVLRGSHISNLTDLTEALQKEVPFFTEDSFSYNIESPKQEVHHHLLKLLNTNKISDDEFYTFTYAGQLNIRKEFDIRRGGRSDIPALGLNQLTHFLEVKHQTKIGDDIEFKKGIQYTFTDNTNDSETGVLPLIPDYLSHQVGAFALLNKRINRWMYEAGARYNFTYQNVAAISKTTPRTIINFNNRFHNVNVSAGVRYRTLKQLHWAFNIGLASRNPAINELYSNGLHQGVSGIEEGNVNLKQENAIKTTLGLEGNIDQKWFFETLVYYQYIKDYIYLNPQDELRLTIRGAFPVFTYEQTNAQLFGLDVGTSYAFSDALKMGAKYSFLQGDNLSENIPLINMAANNALLTLDYHLPIENTFKNTSVGMEYHYVWKQNHLLTNQDYAPAPDAYQLLGFKFSTEKHFDKTKLYFYAKGNNLLNVAYRDYLNRLRYFANDTGRSITVGFRVSF</sequence>
<dbReference type="Proteomes" id="UP000184109">
    <property type="component" value="Unassembled WGS sequence"/>
</dbReference>
<gene>
    <name evidence="9" type="ORF">SAMN05444281_1745</name>
</gene>
<accession>A0A1M5VEV8</accession>
<evidence type="ECO:0000256" key="3">
    <source>
        <dbReference type="ARBA" id="ARBA00022452"/>
    </source>
</evidence>
<evidence type="ECO:0000313" key="9">
    <source>
        <dbReference type="EMBL" id="SHH73705.1"/>
    </source>
</evidence>